<dbReference type="InterPro" id="IPR002036">
    <property type="entry name" value="YbeY"/>
</dbReference>
<dbReference type="EC" id="3.1.-.-" evidence="7"/>
<dbReference type="Pfam" id="PF02130">
    <property type="entry name" value="YbeY"/>
    <property type="match status" value="1"/>
</dbReference>
<dbReference type="PANTHER" id="PTHR46986">
    <property type="entry name" value="ENDORIBONUCLEASE YBEY, CHLOROPLASTIC"/>
    <property type="match status" value="1"/>
</dbReference>
<evidence type="ECO:0000256" key="7">
    <source>
        <dbReference type="HAMAP-Rule" id="MF_00009"/>
    </source>
</evidence>
<organism evidence="8">
    <name type="scientific">uncultured Desulfobacteraceae bacterium</name>
    <dbReference type="NCBI Taxonomy" id="218296"/>
    <lineage>
        <taxon>Bacteria</taxon>
        <taxon>Pseudomonadati</taxon>
        <taxon>Thermodesulfobacteriota</taxon>
        <taxon>Desulfobacteria</taxon>
        <taxon>Desulfobacterales</taxon>
        <taxon>Desulfobacteraceae</taxon>
        <taxon>environmental samples</taxon>
    </lineage>
</organism>
<accession>A0A484HK01</accession>
<evidence type="ECO:0000256" key="2">
    <source>
        <dbReference type="ARBA" id="ARBA00022722"/>
    </source>
</evidence>
<name>A0A484HK01_9BACT</name>
<keyword evidence="3 7" id="KW-0479">Metal-binding</keyword>
<keyword evidence="5 7" id="KW-0378">Hydrolase</keyword>
<dbReference type="PANTHER" id="PTHR46986:SF1">
    <property type="entry name" value="ENDORIBONUCLEASE YBEY, CHLOROPLASTIC"/>
    <property type="match status" value="1"/>
</dbReference>
<evidence type="ECO:0000256" key="4">
    <source>
        <dbReference type="ARBA" id="ARBA00022759"/>
    </source>
</evidence>
<dbReference type="HAMAP" id="MF_00009">
    <property type="entry name" value="Endoribonucl_YbeY"/>
    <property type="match status" value="1"/>
</dbReference>
<gene>
    <name evidence="7 8" type="primary">ybeY</name>
    <name evidence="8" type="ORF">EPICR_90040</name>
</gene>
<evidence type="ECO:0000256" key="3">
    <source>
        <dbReference type="ARBA" id="ARBA00022723"/>
    </source>
</evidence>
<comment type="cofactor">
    <cofactor evidence="7">
        <name>Zn(2+)</name>
        <dbReference type="ChEBI" id="CHEBI:29105"/>
    </cofactor>
    <text evidence="7">Binds 1 zinc ion.</text>
</comment>
<keyword evidence="7" id="KW-0963">Cytoplasm</keyword>
<dbReference type="GO" id="GO:0004222">
    <property type="term" value="F:metalloendopeptidase activity"/>
    <property type="evidence" value="ECO:0007669"/>
    <property type="project" value="InterPro"/>
</dbReference>
<evidence type="ECO:0000256" key="1">
    <source>
        <dbReference type="ARBA" id="ARBA00010875"/>
    </source>
</evidence>
<proteinExistence type="inferred from homology"/>
<dbReference type="SUPFAM" id="SSF55486">
    <property type="entry name" value="Metalloproteases ('zincins'), catalytic domain"/>
    <property type="match status" value="1"/>
</dbReference>
<dbReference type="GO" id="GO:0008270">
    <property type="term" value="F:zinc ion binding"/>
    <property type="evidence" value="ECO:0007669"/>
    <property type="project" value="UniProtKB-UniRule"/>
</dbReference>
<dbReference type="EMBL" id="CAACVI010000052">
    <property type="protein sequence ID" value="VEN75444.1"/>
    <property type="molecule type" value="Genomic_DNA"/>
</dbReference>
<reference evidence="8" key="1">
    <citation type="submission" date="2019-01" db="EMBL/GenBank/DDBJ databases">
        <authorList>
            <consortium name="Genoscope - CEA"/>
            <person name="William W."/>
        </authorList>
    </citation>
    <scope>NUCLEOTIDE SEQUENCE</scope>
    <source>
        <strain evidence="8">CR-1</strain>
    </source>
</reference>
<evidence type="ECO:0000256" key="6">
    <source>
        <dbReference type="ARBA" id="ARBA00022833"/>
    </source>
</evidence>
<feature type="binding site" evidence="7">
    <location>
        <position position="116"/>
    </location>
    <ligand>
        <name>Zn(2+)</name>
        <dbReference type="ChEBI" id="CHEBI:29105"/>
        <note>catalytic</note>
    </ligand>
</feature>
<comment type="similarity">
    <text evidence="1 7">Belongs to the endoribonuclease YbeY family.</text>
</comment>
<keyword evidence="7" id="KW-0690">Ribosome biogenesis</keyword>
<dbReference type="GO" id="GO:0005737">
    <property type="term" value="C:cytoplasm"/>
    <property type="evidence" value="ECO:0007669"/>
    <property type="project" value="UniProtKB-SubCell"/>
</dbReference>
<dbReference type="PROSITE" id="PS01306">
    <property type="entry name" value="UPF0054"/>
    <property type="match status" value="1"/>
</dbReference>
<keyword evidence="2 7" id="KW-0540">Nuclease</keyword>
<dbReference type="InterPro" id="IPR020549">
    <property type="entry name" value="YbeY_CS"/>
</dbReference>
<sequence length="145" mass="16389">MTILIRNDQTRLKIDPARVEEKAVAILNALERPEAELSILIVDDEKMTDLNRRYLGRKGPTNVIAFPMQEGKFSEISPDLLGDVAISADTAEREGDSSGAGFETRFFELLIHGVLHLFGYDHEKSRTMDEKMDRKARELSTLLNL</sequence>
<dbReference type="GO" id="GO:0004521">
    <property type="term" value="F:RNA endonuclease activity"/>
    <property type="evidence" value="ECO:0007669"/>
    <property type="project" value="UniProtKB-UniRule"/>
</dbReference>
<evidence type="ECO:0000313" key="8">
    <source>
        <dbReference type="EMBL" id="VEN75444.1"/>
    </source>
</evidence>
<protein>
    <recommendedName>
        <fullName evidence="7">Endoribonuclease YbeY</fullName>
        <ecNumber evidence="7">3.1.-.-</ecNumber>
    </recommendedName>
</protein>
<dbReference type="NCBIfam" id="TIGR00043">
    <property type="entry name" value="rRNA maturation RNase YbeY"/>
    <property type="match status" value="1"/>
</dbReference>
<keyword evidence="4 7" id="KW-0255">Endonuclease</keyword>
<comment type="function">
    <text evidence="7">Single strand-specific metallo-endoribonuclease involved in late-stage 70S ribosome quality control and in maturation of the 3' terminus of the 16S rRNA.</text>
</comment>
<dbReference type="GO" id="GO:0006364">
    <property type="term" value="P:rRNA processing"/>
    <property type="evidence" value="ECO:0007669"/>
    <property type="project" value="UniProtKB-UniRule"/>
</dbReference>
<dbReference type="AlphaFoldDB" id="A0A484HK01"/>
<dbReference type="InterPro" id="IPR023091">
    <property type="entry name" value="MetalPrtase_cat_dom_sf_prd"/>
</dbReference>
<evidence type="ECO:0000256" key="5">
    <source>
        <dbReference type="ARBA" id="ARBA00022801"/>
    </source>
</evidence>
<keyword evidence="6 7" id="KW-0862">Zinc</keyword>
<keyword evidence="7" id="KW-0698">rRNA processing</keyword>
<comment type="subcellular location">
    <subcellularLocation>
        <location evidence="7">Cytoplasm</location>
    </subcellularLocation>
</comment>
<feature type="binding site" evidence="7">
    <location>
        <position position="112"/>
    </location>
    <ligand>
        <name>Zn(2+)</name>
        <dbReference type="ChEBI" id="CHEBI:29105"/>
        <note>catalytic</note>
    </ligand>
</feature>
<feature type="binding site" evidence="7">
    <location>
        <position position="122"/>
    </location>
    <ligand>
        <name>Zn(2+)</name>
        <dbReference type="ChEBI" id="CHEBI:29105"/>
        <note>catalytic</note>
    </ligand>
</feature>
<dbReference type="Gene3D" id="3.40.390.30">
    <property type="entry name" value="Metalloproteases ('zincins'), catalytic domain"/>
    <property type="match status" value="1"/>
</dbReference>